<dbReference type="AlphaFoldDB" id="A0A5J4Z5E6"/>
<comment type="caution">
    <text evidence="1">The sequence shown here is derived from an EMBL/GenBank/DDBJ whole genome shotgun (WGS) entry which is preliminary data.</text>
</comment>
<dbReference type="OMA" id="ADHAHEW"/>
<protein>
    <recommendedName>
        <fullName evidence="3">Glycosyltransferase</fullName>
    </recommendedName>
</protein>
<dbReference type="SUPFAM" id="SSF53448">
    <property type="entry name" value="Nucleotide-diphospho-sugar transferases"/>
    <property type="match status" value="1"/>
</dbReference>
<evidence type="ECO:0000313" key="1">
    <source>
        <dbReference type="EMBL" id="KAA8498946.1"/>
    </source>
</evidence>
<keyword evidence="2" id="KW-1185">Reference proteome</keyword>
<evidence type="ECO:0000313" key="2">
    <source>
        <dbReference type="Proteomes" id="UP000324585"/>
    </source>
</evidence>
<accession>A0A5J4Z5E6</accession>
<organism evidence="1 2">
    <name type="scientific">Porphyridium purpureum</name>
    <name type="common">Red alga</name>
    <name type="synonym">Porphyridium cruentum</name>
    <dbReference type="NCBI Taxonomy" id="35688"/>
    <lineage>
        <taxon>Eukaryota</taxon>
        <taxon>Rhodophyta</taxon>
        <taxon>Bangiophyceae</taxon>
        <taxon>Porphyridiales</taxon>
        <taxon>Porphyridiaceae</taxon>
        <taxon>Porphyridium</taxon>
    </lineage>
</organism>
<sequence>MATSRACVIVYVKQPKPGFAKTRLIPALGADGAAETSRQMAEHCIRRVDRCNPRITVMIEYASADADHAHEWFDTWLRPFFHSGRAVMFGAQRSGPGVDLGAKMATSFRKAFNDLHQTHVLVVGTDAPGLCAEKHISAAFHALESEQADLVIGPAKDGGYYLLGMQELHRNVFEGIQWSTSTVFCATMEKARAMALKVMLLEMLPDVDTPDDLDVWRAAASSA</sequence>
<dbReference type="PANTHER" id="PTHR36529">
    <property type="entry name" value="SLL1095 PROTEIN"/>
    <property type="match status" value="1"/>
</dbReference>
<evidence type="ECO:0008006" key="3">
    <source>
        <dbReference type="Google" id="ProtNLM"/>
    </source>
</evidence>
<dbReference type="Pfam" id="PF09837">
    <property type="entry name" value="DUF2064"/>
    <property type="match status" value="1"/>
</dbReference>
<dbReference type="Proteomes" id="UP000324585">
    <property type="component" value="Unassembled WGS sequence"/>
</dbReference>
<gene>
    <name evidence="1" type="ORF">FVE85_6531</name>
</gene>
<proteinExistence type="predicted"/>
<dbReference type="InterPro" id="IPR018641">
    <property type="entry name" value="Trfase_1_rSAM/seldom-assoc"/>
</dbReference>
<dbReference type="NCBIfam" id="TIGR04282">
    <property type="entry name" value="glyco_like_cofC"/>
    <property type="match status" value="1"/>
</dbReference>
<reference evidence="2" key="1">
    <citation type="journal article" date="2019" name="Nat. Commun.">
        <title>Expansion of phycobilisome linker gene families in mesophilic red algae.</title>
        <authorList>
            <person name="Lee J."/>
            <person name="Kim D."/>
            <person name="Bhattacharya D."/>
            <person name="Yoon H.S."/>
        </authorList>
    </citation>
    <scope>NUCLEOTIDE SEQUENCE [LARGE SCALE GENOMIC DNA]</scope>
    <source>
        <strain evidence="2">CCMP 1328</strain>
    </source>
</reference>
<dbReference type="PANTHER" id="PTHR36529:SF1">
    <property type="entry name" value="GLYCOSYLTRANSFERASE"/>
    <property type="match status" value="1"/>
</dbReference>
<name>A0A5J4Z5E6_PORPP</name>
<dbReference type="Gene3D" id="3.90.550.10">
    <property type="entry name" value="Spore Coat Polysaccharide Biosynthesis Protein SpsA, Chain A"/>
    <property type="match status" value="1"/>
</dbReference>
<dbReference type="EMBL" id="VRMN01000001">
    <property type="protein sequence ID" value="KAA8498946.1"/>
    <property type="molecule type" value="Genomic_DNA"/>
</dbReference>
<dbReference type="OrthoDB" id="2018156at2759"/>
<dbReference type="InterPro" id="IPR029044">
    <property type="entry name" value="Nucleotide-diphossugar_trans"/>
</dbReference>